<keyword evidence="4 6" id="KW-1133">Transmembrane helix</keyword>
<dbReference type="InterPro" id="IPR051204">
    <property type="entry name" value="ABC_transp_perm/SBD"/>
</dbReference>
<keyword evidence="9" id="KW-1185">Reference proteome</keyword>
<dbReference type="Gene3D" id="1.10.3720.10">
    <property type="entry name" value="MetI-like"/>
    <property type="match status" value="1"/>
</dbReference>
<evidence type="ECO:0000256" key="3">
    <source>
        <dbReference type="ARBA" id="ARBA00022692"/>
    </source>
</evidence>
<evidence type="ECO:0000313" key="9">
    <source>
        <dbReference type="Proteomes" id="UP000237846"/>
    </source>
</evidence>
<reference evidence="8 9" key="1">
    <citation type="submission" date="2018-03" db="EMBL/GenBank/DDBJ databases">
        <title>Genomic Encyclopedia of Archaeal and Bacterial Type Strains, Phase II (KMG-II): from individual species to whole genera.</title>
        <authorList>
            <person name="Goeker M."/>
        </authorList>
    </citation>
    <scope>NUCLEOTIDE SEQUENCE [LARGE SCALE GENOMIC DNA]</scope>
    <source>
        <strain evidence="8 9">DSM 45601</strain>
    </source>
</reference>
<gene>
    <name evidence="8" type="ORF">CLV72_101696</name>
</gene>
<comment type="similarity">
    <text evidence="6">Belongs to the binding-protein-dependent transport system permease family.</text>
</comment>
<protein>
    <submittedName>
        <fullName evidence="8">Osmoprotectant transport system permease protein</fullName>
    </submittedName>
</protein>
<evidence type="ECO:0000256" key="5">
    <source>
        <dbReference type="ARBA" id="ARBA00023136"/>
    </source>
</evidence>
<dbReference type="SUPFAM" id="SSF161098">
    <property type="entry name" value="MetI-like"/>
    <property type="match status" value="1"/>
</dbReference>
<accession>A0A2T0QDS4</accession>
<evidence type="ECO:0000259" key="7">
    <source>
        <dbReference type="PROSITE" id="PS50928"/>
    </source>
</evidence>
<dbReference type="AlphaFoldDB" id="A0A2T0QDS4"/>
<name>A0A2T0QDS4_9ACTN</name>
<dbReference type="GO" id="GO:0005886">
    <property type="term" value="C:plasma membrane"/>
    <property type="evidence" value="ECO:0007669"/>
    <property type="project" value="UniProtKB-SubCell"/>
</dbReference>
<feature type="transmembrane region" description="Helical" evidence="6">
    <location>
        <begin position="33"/>
        <end position="53"/>
    </location>
</feature>
<evidence type="ECO:0000256" key="1">
    <source>
        <dbReference type="ARBA" id="ARBA00004141"/>
    </source>
</evidence>
<evidence type="ECO:0000256" key="6">
    <source>
        <dbReference type="RuleBase" id="RU363032"/>
    </source>
</evidence>
<evidence type="ECO:0000313" key="8">
    <source>
        <dbReference type="EMBL" id="PRY02096.1"/>
    </source>
</evidence>
<dbReference type="CDD" id="cd06261">
    <property type="entry name" value="TM_PBP2"/>
    <property type="match status" value="1"/>
</dbReference>
<sequence>MPPDEPLVRWDWVLSHLDDPIGTQLAEHLRLSLIPVLLGLLIALPLGVACARWRRLYPPVFTGINVLYAIPSIALFFLLLPYTSFTDWTAIIPLTVYTLSVLVPNVVGGLDQVPAHVREAATAVGFAPVARLLRVELPVAVPVIVAGLRVAAVASVSMVSVAALVGLGGLGQLILTDGFQRQFPTPIVVGIVLSVALAFAIDGALVLLQRALTPWARGRAER</sequence>
<dbReference type="GO" id="GO:0031460">
    <property type="term" value="P:glycine betaine transport"/>
    <property type="evidence" value="ECO:0007669"/>
    <property type="project" value="TreeGrafter"/>
</dbReference>
<dbReference type="EMBL" id="PVZC01000001">
    <property type="protein sequence ID" value="PRY02096.1"/>
    <property type="molecule type" value="Genomic_DNA"/>
</dbReference>
<dbReference type="PANTHER" id="PTHR30177">
    <property type="entry name" value="GLYCINE BETAINE/L-PROLINE TRANSPORT SYSTEM PERMEASE PROTEIN PROW"/>
    <property type="match status" value="1"/>
</dbReference>
<evidence type="ECO:0000256" key="2">
    <source>
        <dbReference type="ARBA" id="ARBA00022448"/>
    </source>
</evidence>
<dbReference type="Proteomes" id="UP000237846">
    <property type="component" value="Unassembled WGS sequence"/>
</dbReference>
<dbReference type="InterPro" id="IPR035906">
    <property type="entry name" value="MetI-like_sf"/>
</dbReference>
<feature type="transmembrane region" description="Helical" evidence="6">
    <location>
        <begin position="88"/>
        <end position="108"/>
    </location>
</feature>
<feature type="transmembrane region" description="Helical" evidence="6">
    <location>
        <begin position="187"/>
        <end position="208"/>
    </location>
</feature>
<evidence type="ECO:0000256" key="4">
    <source>
        <dbReference type="ARBA" id="ARBA00022989"/>
    </source>
</evidence>
<keyword evidence="2 6" id="KW-0813">Transport</keyword>
<comment type="subcellular location">
    <subcellularLocation>
        <location evidence="6">Cell membrane</location>
        <topology evidence="6">Multi-pass membrane protein</topology>
    </subcellularLocation>
    <subcellularLocation>
        <location evidence="1">Membrane</location>
        <topology evidence="1">Multi-pass membrane protein</topology>
    </subcellularLocation>
</comment>
<dbReference type="RefSeq" id="WP_106239020.1">
    <property type="nucleotide sequence ID" value="NZ_PVZC01000001.1"/>
</dbReference>
<comment type="caution">
    <text evidence="8">The sequence shown here is derived from an EMBL/GenBank/DDBJ whole genome shotgun (WGS) entry which is preliminary data.</text>
</comment>
<keyword evidence="3 6" id="KW-0812">Transmembrane</keyword>
<dbReference type="OrthoDB" id="3233284at2"/>
<proteinExistence type="inferred from homology"/>
<dbReference type="Pfam" id="PF00528">
    <property type="entry name" value="BPD_transp_1"/>
    <property type="match status" value="1"/>
</dbReference>
<dbReference type="InterPro" id="IPR000515">
    <property type="entry name" value="MetI-like"/>
</dbReference>
<keyword evidence="5 6" id="KW-0472">Membrane</keyword>
<dbReference type="GO" id="GO:0055085">
    <property type="term" value="P:transmembrane transport"/>
    <property type="evidence" value="ECO:0007669"/>
    <property type="project" value="InterPro"/>
</dbReference>
<organism evidence="8 9">
    <name type="scientific">Allonocardiopsis opalescens</name>
    <dbReference type="NCBI Taxonomy" id="1144618"/>
    <lineage>
        <taxon>Bacteria</taxon>
        <taxon>Bacillati</taxon>
        <taxon>Actinomycetota</taxon>
        <taxon>Actinomycetes</taxon>
        <taxon>Streptosporangiales</taxon>
        <taxon>Allonocardiopsis</taxon>
    </lineage>
</organism>
<feature type="domain" description="ABC transmembrane type-1" evidence="7">
    <location>
        <begin position="25"/>
        <end position="210"/>
    </location>
</feature>
<feature type="transmembrane region" description="Helical" evidence="6">
    <location>
        <begin position="139"/>
        <end position="167"/>
    </location>
</feature>
<dbReference type="PANTHER" id="PTHR30177:SF4">
    <property type="entry name" value="OSMOPROTECTANT IMPORT PERMEASE PROTEIN OSMW"/>
    <property type="match status" value="1"/>
</dbReference>
<feature type="transmembrane region" description="Helical" evidence="6">
    <location>
        <begin position="60"/>
        <end position="82"/>
    </location>
</feature>
<dbReference type="PROSITE" id="PS50928">
    <property type="entry name" value="ABC_TM1"/>
    <property type="match status" value="1"/>
</dbReference>